<proteinExistence type="predicted"/>
<keyword evidence="4" id="KW-1185">Reference proteome</keyword>
<dbReference type="GO" id="GO:0004519">
    <property type="term" value="F:endonuclease activity"/>
    <property type="evidence" value="ECO:0007669"/>
    <property type="project" value="UniProtKB-KW"/>
</dbReference>
<gene>
    <name evidence="3" type="primary">yncB</name>
    <name evidence="3" type="ORF">PhaeoP36_03919</name>
</gene>
<dbReference type="EC" id="3.1.-.-" evidence="3"/>
<keyword evidence="3" id="KW-0378">Hydrolase</keyword>
<feature type="signal peptide" evidence="1">
    <location>
        <begin position="1"/>
        <end position="21"/>
    </location>
</feature>
<dbReference type="Gene3D" id="2.40.50.90">
    <property type="match status" value="1"/>
</dbReference>
<reference evidence="3 4" key="1">
    <citation type="journal article" date="2017" name="Front. Microbiol.">
        <title>Phaeobacter piscinae sp. nov., a species of the Roseobacter group and potential aquaculture probiont.</title>
        <authorList>
            <person name="Sonnenschein E.C."/>
            <person name="Phippen C.B.W."/>
            <person name="Nielsen K.F."/>
            <person name="Mateiu R.V."/>
            <person name="Melchiorsen J."/>
            <person name="Gram L."/>
            <person name="Overmann J."/>
            <person name="Freese H.M."/>
        </authorList>
    </citation>
    <scope>NUCLEOTIDE SEQUENCE [LARGE SCALE GENOMIC DNA]</scope>
    <source>
        <strain evidence="3 4">P36</strain>
    </source>
</reference>
<dbReference type="GO" id="GO:0016787">
    <property type="term" value="F:hydrolase activity"/>
    <property type="evidence" value="ECO:0007669"/>
    <property type="project" value="UniProtKB-KW"/>
</dbReference>
<dbReference type="PROSITE" id="PS50830">
    <property type="entry name" value="TNASE_3"/>
    <property type="match status" value="1"/>
</dbReference>
<dbReference type="Proteomes" id="UP000218891">
    <property type="component" value="Plasmid pP36_d"/>
</dbReference>
<evidence type="ECO:0000259" key="2">
    <source>
        <dbReference type="PROSITE" id="PS50830"/>
    </source>
</evidence>
<protein>
    <submittedName>
        <fullName evidence="3">Endonuclease YncB</fullName>
        <ecNumber evidence="3">3.1.-.-</ecNumber>
    </submittedName>
</protein>
<name>A0ABM6PJJ3_9RHOB</name>
<dbReference type="InterPro" id="IPR035437">
    <property type="entry name" value="SNase_OB-fold_sf"/>
</dbReference>
<evidence type="ECO:0000313" key="4">
    <source>
        <dbReference type="Proteomes" id="UP000218891"/>
    </source>
</evidence>
<accession>A0ABM6PJJ3</accession>
<organism evidence="3 4">
    <name type="scientific">Phaeobacter piscinae</name>
    <dbReference type="NCBI Taxonomy" id="1580596"/>
    <lineage>
        <taxon>Bacteria</taxon>
        <taxon>Pseudomonadati</taxon>
        <taxon>Pseudomonadota</taxon>
        <taxon>Alphaproteobacteria</taxon>
        <taxon>Rhodobacterales</taxon>
        <taxon>Roseobacteraceae</taxon>
        <taxon>Phaeobacter</taxon>
    </lineage>
</organism>
<keyword evidence="3" id="KW-0614">Plasmid</keyword>
<evidence type="ECO:0000256" key="1">
    <source>
        <dbReference type="SAM" id="SignalP"/>
    </source>
</evidence>
<reference evidence="3 4" key="3">
    <citation type="journal article" date="2017" name="Int. J. Syst. Evol. Microbiol.">
        <title>Adaptation of Surface-Associated Bacteria to the Open Ocean: A Genomically Distinct Subpopulation of Phaeobacter gallaeciensis Colonizes Pacific Mesozooplankton.</title>
        <authorList>
            <person name="Freese H.M."/>
            <person name="Methner A."/>
            <person name="Overmann J."/>
        </authorList>
    </citation>
    <scope>NUCLEOTIDE SEQUENCE [LARGE SCALE GENOMIC DNA]</scope>
    <source>
        <strain evidence="3 4">P36</strain>
    </source>
</reference>
<feature type="chain" id="PRO_5047316004" evidence="1">
    <location>
        <begin position="22"/>
        <end position="138"/>
    </location>
</feature>
<reference evidence="3 4" key="4">
    <citation type="journal article" date="2018" name="Environ. Microbiol. Rep.">
        <title>Phylogenetic distribution of roseobacticides in the Roseobacter group and their effect on microalgae.</title>
        <authorList>
            <person name="Sonnenschein E.C."/>
            <person name="Phippen C.B."/>
            <person name="Bentzon-Tilia M."/>
            <person name="Rasmussen S.A."/>
            <person name="Nielsen K.F."/>
            <person name="Gram L."/>
        </authorList>
    </citation>
    <scope>NUCLEOTIDE SEQUENCE [LARGE SCALE GENOMIC DNA]</scope>
    <source>
        <strain evidence="3 4">P36</strain>
    </source>
</reference>
<evidence type="ECO:0000313" key="3">
    <source>
        <dbReference type="EMBL" id="ATG37995.1"/>
    </source>
</evidence>
<reference evidence="3 4" key="2">
    <citation type="journal article" date="2017" name="Genome Biol. Evol.">
        <title>Trajectories and Drivers of Genome Evolution in Surface-Associated Marine Phaeobacter.</title>
        <authorList>
            <person name="Freese H.M."/>
            <person name="Sikorski J."/>
            <person name="Bunk B."/>
            <person name="Scheuner C."/>
            <person name="Meier-Kolthoff J.P."/>
            <person name="Sproer C."/>
            <person name="Gram L."/>
            <person name="Overmann J."/>
        </authorList>
    </citation>
    <scope>NUCLEOTIDE SEQUENCE [LARGE SCALE GENOMIC DNA]</scope>
    <source>
        <strain evidence="3 4">P36</strain>
    </source>
</reference>
<keyword evidence="3" id="KW-0540">Nuclease</keyword>
<dbReference type="SMART" id="SM00318">
    <property type="entry name" value="SNc"/>
    <property type="match status" value="1"/>
</dbReference>
<sequence length="138" mass="15224">MWRSRLIGVLAVGAIAGSWLSIDTTSAAETVSPRSVYVIDGDTIDLNGDRFRLVGFDTPETYSPQCAYEKALGDQATRRLRELVASGELIELAVLPGKDKYKRGLARLYIGRKDVADTMISEGLAHRYEGGRREGWCD</sequence>
<keyword evidence="1" id="KW-0732">Signal</keyword>
<keyword evidence="3" id="KW-0255">Endonuclease</keyword>
<dbReference type="Pfam" id="PF00565">
    <property type="entry name" value="SNase"/>
    <property type="match status" value="1"/>
</dbReference>
<dbReference type="SUPFAM" id="SSF50199">
    <property type="entry name" value="Staphylococcal nuclease"/>
    <property type="match status" value="1"/>
</dbReference>
<feature type="domain" description="TNase-like" evidence="2">
    <location>
        <begin position="29"/>
        <end position="125"/>
    </location>
</feature>
<geneLocation type="plasmid" evidence="3 4">
    <name>pP36_d</name>
</geneLocation>
<dbReference type="InterPro" id="IPR016071">
    <property type="entry name" value="Staphylococal_nuclease_OB-fold"/>
</dbReference>
<dbReference type="EMBL" id="CP010647">
    <property type="protein sequence ID" value="ATG37995.1"/>
    <property type="molecule type" value="Genomic_DNA"/>
</dbReference>